<dbReference type="Gene3D" id="3.30.70.20">
    <property type="match status" value="1"/>
</dbReference>
<evidence type="ECO:0000313" key="8">
    <source>
        <dbReference type="EMBL" id="QJY48121.1"/>
    </source>
</evidence>
<dbReference type="RefSeq" id="WP_172161497.1">
    <property type="nucleotide sequence ID" value="NZ_CP053564.1"/>
</dbReference>
<comment type="cofactor">
    <cofactor evidence="1">
        <name>[3Fe-4S] cluster</name>
        <dbReference type="ChEBI" id="CHEBI:21137"/>
    </cofactor>
</comment>
<name>A0A6M6JP93_9PSEU</name>
<dbReference type="GO" id="GO:0051538">
    <property type="term" value="F:3 iron, 4 sulfur cluster binding"/>
    <property type="evidence" value="ECO:0007669"/>
    <property type="project" value="UniProtKB-KW"/>
</dbReference>
<dbReference type="PANTHER" id="PTHR36923">
    <property type="entry name" value="FERREDOXIN"/>
    <property type="match status" value="1"/>
</dbReference>
<keyword evidence="5" id="KW-0408">Iron</keyword>
<evidence type="ECO:0000256" key="6">
    <source>
        <dbReference type="ARBA" id="ARBA00023014"/>
    </source>
</evidence>
<dbReference type="InterPro" id="IPR051269">
    <property type="entry name" value="Fe-S_cluster_ET"/>
</dbReference>
<evidence type="ECO:0000256" key="4">
    <source>
        <dbReference type="ARBA" id="ARBA00022982"/>
    </source>
</evidence>
<keyword evidence="3" id="KW-0479">Metal-binding</keyword>
<dbReference type="PANTHER" id="PTHR36923:SF3">
    <property type="entry name" value="FERREDOXIN"/>
    <property type="match status" value="1"/>
</dbReference>
<sequence length="64" mass="6839">MKIEIEPEKCIASGQCVVVAEQVFDQDDDGIVVLHDAEPGDAAVVEAARNAARICPARAIHTHD</sequence>
<evidence type="ECO:0000313" key="9">
    <source>
        <dbReference type="Proteomes" id="UP000505377"/>
    </source>
</evidence>
<evidence type="ECO:0000256" key="2">
    <source>
        <dbReference type="ARBA" id="ARBA00022448"/>
    </source>
</evidence>
<dbReference type="GO" id="GO:0046872">
    <property type="term" value="F:metal ion binding"/>
    <property type="evidence" value="ECO:0007669"/>
    <property type="project" value="UniProtKB-KW"/>
</dbReference>
<proteinExistence type="predicted"/>
<evidence type="ECO:0000256" key="7">
    <source>
        <dbReference type="ARBA" id="ARBA00023291"/>
    </source>
</evidence>
<keyword evidence="9" id="KW-1185">Reference proteome</keyword>
<keyword evidence="6" id="KW-0411">Iron-sulfur</keyword>
<keyword evidence="2" id="KW-0813">Transport</keyword>
<dbReference type="EMBL" id="CP053564">
    <property type="protein sequence ID" value="QJY48121.1"/>
    <property type="molecule type" value="Genomic_DNA"/>
</dbReference>
<keyword evidence="4" id="KW-0249">Electron transport</keyword>
<evidence type="ECO:0000256" key="1">
    <source>
        <dbReference type="ARBA" id="ARBA00001927"/>
    </source>
</evidence>
<reference evidence="8 9" key="1">
    <citation type="submission" date="2020-05" db="EMBL/GenBank/DDBJ databases">
        <authorList>
            <person name="Mo P."/>
        </authorList>
    </citation>
    <scope>NUCLEOTIDE SEQUENCE [LARGE SCALE GENOMIC DNA]</scope>
    <source>
        <strain evidence="8 9">Gen01</strain>
    </source>
</reference>
<accession>A0A6M6JP93</accession>
<dbReference type="SUPFAM" id="SSF54862">
    <property type="entry name" value="4Fe-4S ferredoxins"/>
    <property type="match status" value="1"/>
</dbReference>
<dbReference type="Pfam" id="PF13370">
    <property type="entry name" value="Fer4_13"/>
    <property type="match status" value="1"/>
</dbReference>
<organism evidence="8 9">
    <name type="scientific">Pseudonocardia broussonetiae</name>
    <dbReference type="NCBI Taxonomy" id="2736640"/>
    <lineage>
        <taxon>Bacteria</taxon>
        <taxon>Bacillati</taxon>
        <taxon>Actinomycetota</taxon>
        <taxon>Actinomycetes</taxon>
        <taxon>Pseudonocardiales</taxon>
        <taxon>Pseudonocardiaceae</taxon>
        <taxon>Pseudonocardia</taxon>
    </lineage>
</organism>
<protein>
    <submittedName>
        <fullName evidence="8">Ferredoxin</fullName>
    </submittedName>
</protein>
<keyword evidence="7" id="KW-0003">3Fe-4S</keyword>
<dbReference type="Proteomes" id="UP000505377">
    <property type="component" value="Chromosome"/>
</dbReference>
<dbReference type="KEGG" id="pbro:HOP40_21885"/>
<gene>
    <name evidence="8" type="ORF">HOP40_21885</name>
</gene>
<evidence type="ECO:0000256" key="3">
    <source>
        <dbReference type="ARBA" id="ARBA00022723"/>
    </source>
</evidence>
<evidence type="ECO:0000256" key="5">
    <source>
        <dbReference type="ARBA" id="ARBA00023004"/>
    </source>
</evidence>
<dbReference type="AlphaFoldDB" id="A0A6M6JP93"/>